<organism evidence="2">
    <name type="scientific">Thrips palmi</name>
    <name type="common">Melon thrips</name>
    <dbReference type="NCBI Taxonomy" id="161013"/>
    <lineage>
        <taxon>Eukaryota</taxon>
        <taxon>Metazoa</taxon>
        <taxon>Ecdysozoa</taxon>
        <taxon>Arthropoda</taxon>
        <taxon>Hexapoda</taxon>
        <taxon>Insecta</taxon>
        <taxon>Pterygota</taxon>
        <taxon>Neoptera</taxon>
        <taxon>Paraneoptera</taxon>
        <taxon>Thysanoptera</taxon>
        <taxon>Terebrantia</taxon>
        <taxon>Thripoidea</taxon>
        <taxon>Thripidae</taxon>
        <taxon>Thrips</taxon>
    </lineage>
</organism>
<reference evidence="2" key="1">
    <citation type="submission" date="2025-08" db="UniProtKB">
        <authorList>
            <consortium name="RefSeq"/>
        </authorList>
    </citation>
    <scope>IDENTIFICATION</scope>
    <source>
        <tissue evidence="2">Total insect</tissue>
    </source>
</reference>
<accession>A0A6P8ZU00</accession>
<dbReference type="GeneID" id="117649759"/>
<dbReference type="InParanoid" id="A0A6P8ZU00"/>
<evidence type="ECO:0000313" key="2">
    <source>
        <dbReference type="RefSeq" id="XP_034248689.1"/>
    </source>
</evidence>
<dbReference type="OrthoDB" id="6780149at2759"/>
<dbReference type="AlphaFoldDB" id="A0A6P8ZU00"/>
<proteinExistence type="predicted"/>
<name>A0A6P8ZU00_THRPL</name>
<gene>
    <name evidence="2" type="primary">LOC117649759</name>
</gene>
<protein>
    <submittedName>
        <fullName evidence="2">Uncharacterized protein LOC117649759</fullName>
    </submittedName>
</protein>
<keyword evidence="1" id="KW-1185">Reference proteome</keyword>
<dbReference type="Proteomes" id="UP000515158">
    <property type="component" value="Unplaced"/>
</dbReference>
<evidence type="ECO:0000313" key="1">
    <source>
        <dbReference type="Proteomes" id="UP000515158"/>
    </source>
</evidence>
<sequence>MGPRRTKASFQEHVRQVSERPAFATECGVRRECPLHFTREFDAMQDSVFDIFHDFLEGVCQWDISLALRTFIKYDNLFTVQDFNDRLVSFNYGIMDKKNKPTPNFTNDSLRGKKLKQNGCQVWCLIRIFGFLVPEPAALKTLMR</sequence>
<dbReference type="KEGG" id="tpal:117649759"/>
<dbReference type="RefSeq" id="XP_034248689.1">
    <property type="nucleotide sequence ID" value="XM_034392798.1"/>
</dbReference>